<comment type="caution">
    <text evidence="1">The sequence shown here is derived from an EMBL/GenBank/DDBJ whole genome shotgun (WGS) entry which is preliminary data.</text>
</comment>
<evidence type="ECO:0000313" key="1">
    <source>
        <dbReference type="EMBL" id="KAL3519510.1"/>
    </source>
</evidence>
<dbReference type="Proteomes" id="UP001630127">
    <property type="component" value="Unassembled WGS sequence"/>
</dbReference>
<gene>
    <name evidence="1" type="ORF">ACH5RR_017659</name>
</gene>
<dbReference type="AlphaFoldDB" id="A0ABD2ZMV2"/>
<keyword evidence="2" id="KW-1185">Reference proteome</keyword>
<organism evidence="1 2">
    <name type="scientific">Cinchona calisaya</name>
    <dbReference type="NCBI Taxonomy" id="153742"/>
    <lineage>
        <taxon>Eukaryota</taxon>
        <taxon>Viridiplantae</taxon>
        <taxon>Streptophyta</taxon>
        <taxon>Embryophyta</taxon>
        <taxon>Tracheophyta</taxon>
        <taxon>Spermatophyta</taxon>
        <taxon>Magnoliopsida</taxon>
        <taxon>eudicotyledons</taxon>
        <taxon>Gunneridae</taxon>
        <taxon>Pentapetalae</taxon>
        <taxon>asterids</taxon>
        <taxon>lamiids</taxon>
        <taxon>Gentianales</taxon>
        <taxon>Rubiaceae</taxon>
        <taxon>Cinchonoideae</taxon>
        <taxon>Cinchoneae</taxon>
        <taxon>Cinchona</taxon>
    </lineage>
</organism>
<sequence>MAIKLDMSKAYDRVEWTFLEYMIKSVGFPNNRCRVIMEYVQSAIFLILVNGRRIIFSDKKNGKTRLMEWDKNGTQWSISQELNICQ</sequence>
<proteinExistence type="predicted"/>
<name>A0ABD2ZMV2_9GENT</name>
<evidence type="ECO:0000313" key="2">
    <source>
        <dbReference type="Proteomes" id="UP001630127"/>
    </source>
</evidence>
<dbReference type="EMBL" id="JBJUIK010000008">
    <property type="protein sequence ID" value="KAL3519510.1"/>
    <property type="molecule type" value="Genomic_DNA"/>
</dbReference>
<evidence type="ECO:0008006" key="3">
    <source>
        <dbReference type="Google" id="ProtNLM"/>
    </source>
</evidence>
<accession>A0ABD2ZMV2</accession>
<protein>
    <recommendedName>
        <fullName evidence="3">Reverse transcriptase</fullName>
    </recommendedName>
</protein>
<reference evidence="1 2" key="1">
    <citation type="submission" date="2024-11" db="EMBL/GenBank/DDBJ databases">
        <title>A near-complete genome assembly of Cinchona calisaya.</title>
        <authorList>
            <person name="Lian D.C."/>
            <person name="Zhao X.W."/>
            <person name="Wei L."/>
        </authorList>
    </citation>
    <scope>NUCLEOTIDE SEQUENCE [LARGE SCALE GENOMIC DNA]</scope>
    <source>
        <tissue evidence="1">Nenye</tissue>
    </source>
</reference>